<evidence type="ECO:0000256" key="5">
    <source>
        <dbReference type="ARBA" id="ARBA00022927"/>
    </source>
</evidence>
<dbReference type="Proteomes" id="UP000825002">
    <property type="component" value="Unassembled WGS sequence"/>
</dbReference>
<accession>A0ABQ7S6R5</accession>
<organism evidence="9 10">
    <name type="scientific">Fragariocoptes setiger</name>
    <dbReference type="NCBI Taxonomy" id="1670756"/>
    <lineage>
        <taxon>Eukaryota</taxon>
        <taxon>Metazoa</taxon>
        <taxon>Ecdysozoa</taxon>
        <taxon>Arthropoda</taxon>
        <taxon>Chelicerata</taxon>
        <taxon>Arachnida</taxon>
        <taxon>Acari</taxon>
        <taxon>Acariformes</taxon>
        <taxon>Trombidiformes</taxon>
        <taxon>Prostigmata</taxon>
        <taxon>Eupodina</taxon>
        <taxon>Eriophyoidea</taxon>
        <taxon>Phytoptidae</taxon>
        <taxon>Fragariocoptes</taxon>
    </lineage>
</organism>
<feature type="non-terminal residue" evidence="9">
    <location>
        <position position="1"/>
    </location>
</feature>
<reference evidence="9 10" key="1">
    <citation type="submission" date="2020-10" db="EMBL/GenBank/DDBJ databases">
        <authorList>
            <person name="Klimov P.B."/>
            <person name="Dyachkov S.M."/>
            <person name="Chetverikov P.E."/>
        </authorList>
    </citation>
    <scope>NUCLEOTIDE SEQUENCE [LARGE SCALE GENOMIC DNA]</scope>
    <source>
        <strain evidence="9">BMOC 18-1129-001#AD2665</strain>
        <tissue evidence="9">Entire mites</tissue>
    </source>
</reference>
<sequence length="262" mass="29878">VINEFGSSFPNRLRLLRNLKAVPDGVEAKQQDVPESLSVLLKSAWTHNQGDEIVTALVLEYMGVIVESNNTSHSKSHKNMDELLENLDQLSLDDLLELHEDSDQSDELIERIVANESKIQKLLRIHTSLTKHVHELAESNISRQAQYCNNRNMLKQMLMETVALRDDVEDNALSTVQKATMTSVDSLHAIMLVAASEAEEDSEMLAQSFLNGYTPSGIFIDEFVEKRKLAHIRRATADKLSDSYVLYRYSPDYNRKEFQIKW</sequence>
<keyword evidence="3 7" id="KW-0813">Transport</keyword>
<dbReference type="InterPro" id="IPR009851">
    <property type="entry name" value="Mod_r"/>
</dbReference>
<comment type="similarity">
    <text evidence="2">Belongs to the VPS37 family.</text>
</comment>
<evidence type="ECO:0000313" key="10">
    <source>
        <dbReference type="Proteomes" id="UP000825002"/>
    </source>
</evidence>
<evidence type="ECO:0000256" key="2">
    <source>
        <dbReference type="ARBA" id="ARBA00007617"/>
    </source>
</evidence>
<evidence type="ECO:0000259" key="8">
    <source>
        <dbReference type="PROSITE" id="PS51314"/>
    </source>
</evidence>
<evidence type="ECO:0000256" key="6">
    <source>
        <dbReference type="ARBA" id="ARBA00025010"/>
    </source>
</evidence>
<gene>
    <name evidence="9" type="primary">VPS37B</name>
    <name evidence="9" type="ORF">GZH46_02396</name>
</gene>
<proteinExistence type="inferred from homology"/>
<evidence type="ECO:0000313" key="9">
    <source>
        <dbReference type="EMBL" id="KAG9509093.1"/>
    </source>
</evidence>
<comment type="function">
    <text evidence="6">Component of the ESCRT-I complex, a regulator of vesicular trafficking process. Required for the sorting of endocytic ubiquitinated cargos into multivesicular bodies. May be involved in cell growth and differentiation.</text>
</comment>
<evidence type="ECO:0000256" key="4">
    <source>
        <dbReference type="ARBA" id="ARBA00022753"/>
    </source>
</evidence>
<evidence type="ECO:0000256" key="7">
    <source>
        <dbReference type="PROSITE-ProRule" id="PRU00646"/>
    </source>
</evidence>
<dbReference type="PANTHER" id="PTHR13678:SF27">
    <property type="entry name" value="LD45836P"/>
    <property type="match status" value="1"/>
</dbReference>
<comment type="caution">
    <text evidence="9">The sequence shown here is derived from an EMBL/GenBank/DDBJ whole genome shotgun (WGS) entry which is preliminary data.</text>
</comment>
<keyword evidence="10" id="KW-1185">Reference proteome</keyword>
<protein>
    <submittedName>
        <fullName evidence="9">Vacuolar protein sorting-associated protein 37B</fullName>
    </submittedName>
</protein>
<dbReference type="EMBL" id="JAIFTH010000676">
    <property type="protein sequence ID" value="KAG9509093.1"/>
    <property type="molecule type" value="Genomic_DNA"/>
</dbReference>
<dbReference type="PROSITE" id="PS51314">
    <property type="entry name" value="VPS37_C"/>
    <property type="match status" value="1"/>
</dbReference>
<evidence type="ECO:0000256" key="1">
    <source>
        <dbReference type="ARBA" id="ARBA00004633"/>
    </source>
</evidence>
<comment type="subcellular location">
    <subcellularLocation>
        <location evidence="1">Late endosome membrane</location>
        <topology evidence="1">Peripheral membrane protein</topology>
    </subcellularLocation>
</comment>
<keyword evidence="4" id="KW-0967">Endosome</keyword>
<feature type="domain" description="VPS37 C-terminal" evidence="8">
    <location>
        <begin position="159"/>
        <end position="254"/>
    </location>
</feature>
<evidence type="ECO:0000256" key="3">
    <source>
        <dbReference type="ARBA" id="ARBA00022448"/>
    </source>
</evidence>
<keyword evidence="5 7" id="KW-0653">Protein transport</keyword>
<name>A0ABQ7S6R5_9ACAR</name>
<dbReference type="PANTHER" id="PTHR13678">
    <property type="entry name" value="VACUOLAR PROTEIN SORTING-ASSOCIATED PROTEIN 37"/>
    <property type="match status" value="1"/>
</dbReference>
<dbReference type="Pfam" id="PF07200">
    <property type="entry name" value="Mod_r"/>
    <property type="match status" value="1"/>
</dbReference>